<name>A0ACC0A2L1_CATRO</name>
<keyword evidence="2" id="KW-1185">Reference proteome</keyword>
<evidence type="ECO:0000313" key="1">
    <source>
        <dbReference type="EMBL" id="KAI5654829.1"/>
    </source>
</evidence>
<organism evidence="1 2">
    <name type="scientific">Catharanthus roseus</name>
    <name type="common">Madagascar periwinkle</name>
    <name type="synonym">Vinca rosea</name>
    <dbReference type="NCBI Taxonomy" id="4058"/>
    <lineage>
        <taxon>Eukaryota</taxon>
        <taxon>Viridiplantae</taxon>
        <taxon>Streptophyta</taxon>
        <taxon>Embryophyta</taxon>
        <taxon>Tracheophyta</taxon>
        <taxon>Spermatophyta</taxon>
        <taxon>Magnoliopsida</taxon>
        <taxon>eudicotyledons</taxon>
        <taxon>Gunneridae</taxon>
        <taxon>Pentapetalae</taxon>
        <taxon>asterids</taxon>
        <taxon>lamiids</taxon>
        <taxon>Gentianales</taxon>
        <taxon>Apocynaceae</taxon>
        <taxon>Rauvolfioideae</taxon>
        <taxon>Vinceae</taxon>
        <taxon>Catharanthinae</taxon>
        <taxon>Catharanthus</taxon>
    </lineage>
</organism>
<dbReference type="EMBL" id="CM044707">
    <property type="protein sequence ID" value="KAI5654829.1"/>
    <property type="molecule type" value="Genomic_DNA"/>
</dbReference>
<gene>
    <name evidence="1" type="ORF">M9H77_32016</name>
</gene>
<dbReference type="Proteomes" id="UP001060085">
    <property type="component" value="Linkage Group LG07"/>
</dbReference>
<evidence type="ECO:0000313" key="2">
    <source>
        <dbReference type="Proteomes" id="UP001060085"/>
    </source>
</evidence>
<comment type="caution">
    <text evidence="1">The sequence shown here is derived from an EMBL/GenBank/DDBJ whole genome shotgun (WGS) entry which is preliminary data.</text>
</comment>
<reference evidence="2" key="1">
    <citation type="journal article" date="2023" name="Nat. Plants">
        <title>Single-cell RNA sequencing provides a high-resolution roadmap for understanding the multicellular compartmentation of specialized metabolism.</title>
        <authorList>
            <person name="Sun S."/>
            <person name="Shen X."/>
            <person name="Li Y."/>
            <person name="Li Y."/>
            <person name="Wang S."/>
            <person name="Li R."/>
            <person name="Zhang H."/>
            <person name="Shen G."/>
            <person name="Guo B."/>
            <person name="Wei J."/>
            <person name="Xu J."/>
            <person name="St-Pierre B."/>
            <person name="Chen S."/>
            <person name="Sun C."/>
        </authorList>
    </citation>
    <scope>NUCLEOTIDE SEQUENCE [LARGE SCALE GENOMIC DNA]</scope>
</reference>
<sequence length="150" mass="16293">MTEGRPAFLDISRVTCCISGHWSLVCPGFPHLKHILTSDNTFQPHAHFVHRVRVGRPSFPVLCSPRDLLKSLGFHGPCPGPISVHVAASTAAANPIGGKGANARCNSTLNPFTNCRVLFSSVSINLKQYLASLLNFPVYWATVRLPCLNC</sequence>
<protein>
    <submittedName>
        <fullName evidence="1">Uncharacterized protein</fullName>
    </submittedName>
</protein>
<accession>A0ACC0A2L1</accession>
<proteinExistence type="predicted"/>